<proteinExistence type="predicted"/>
<evidence type="ECO:0008006" key="4">
    <source>
        <dbReference type="Google" id="ProtNLM"/>
    </source>
</evidence>
<dbReference type="PANTHER" id="PTHR40691">
    <property type="entry name" value="(NA+)-NQR MATURATION NQRM"/>
    <property type="match status" value="1"/>
</dbReference>
<evidence type="ECO:0000313" key="3">
    <source>
        <dbReference type="Proteomes" id="UP000092544"/>
    </source>
</evidence>
<gene>
    <name evidence="2" type="ORF">MSP8886_01796</name>
</gene>
<accession>A0A1A8TCD0</accession>
<sequence>MLTAVLVFALMLAVVAAMAVGVMMGRKPIAGSCGGMSALGMEVACDICGGDKGKCEKESKKSAIQKSVSDEAFYDASK</sequence>
<dbReference type="Pfam" id="PF04400">
    <property type="entry name" value="NqrM"/>
    <property type="match status" value="1"/>
</dbReference>
<protein>
    <recommendedName>
        <fullName evidence="4">ApbE family protein</fullName>
    </recommendedName>
</protein>
<keyword evidence="1" id="KW-0732">Signal</keyword>
<feature type="signal peptide" evidence="1">
    <location>
        <begin position="1"/>
        <end position="19"/>
    </location>
</feature>
<keyword evidence="3" id="KW-1185">Reference proteome</keyword>
<dbReference type="OrthoDB" id="5296227at2"/>
<reference evidence="2 3" key="1">
    <citation type="submission" date="2016-06" db="EMBL/GenBank/DDBJ databases">
        <authorList>
            <person name="Kjaerup R.B."/>
            <person name="Dalgaard T.S."/>
            <person name="Juul-Madsen H.R."/>
        </authorList>
    </citation>
    <scope>NUCLEOTIDE SEQUENCE [LARGE SCALE GENOMIC DNA]</scope>
    <source>
        <strain evidence="2 3">CECT 8886</strain>
    </source>
</reference>
<evidence type="ECO:0000313" key="2">
    <source>
        <dbReference type="EMBL" id="SBS30389.1"/>
    </source>
</evidence>
<dbReference type="EMBL" id="FLOB01000003">
    <property type="protein sequence ID" value="SBS30389.1"/>
    <property type="molecule type" value="Genomic_DNA"/>
</dbReference>
<dbReference type="RefSeq" id="WP_067015182.1">
    <property type="nucleotide sequence ID" value="NZ_FLOB01000003.1"/>
</dbReference>
<dbReference type="Proteomes" id="UP000092544">
    <property type="component" value="Unassembled WGS sequence"/>
</dbReference>
<dbReference type="AlphaFoldDB" id="A0A1A8TCD0"/>
<feature type="chain" id="PRO_5008378948" description="ApbE family protein" evidence="1">
    <location>
        <begin position="20"/>
        <end position="78"/>
    </location>
</feature>
<dbReference type="InterPro" id="IPR007495">
    <property type="entry name" value="NqrM"/>
</dbReference>
<dbReference type="PANTHER" id="PTHR40691:SF3">
    <property type="entry name" value="(NA+)-NQR MATURATION NQRM"/>
    <property type="match status" value="1"/>
</dbReference>
<organism evidence="2 3">
    <name type="scientific">Marinomonas spartinae</name>
    <dbReference type="NCBI Taxonomy" id="1792290"/>
    <lineage>
        <taxon>Bacteria</taxon>
        <taxon>Pseudomonadati</taxon>
        <taxon>Pseudomonadota</taxon>
        <taxon>Gammaproteobacteria</taxon>
        <taxon>Oceanospirillales</taxon>
        <taxon>Oceanospirillaceae</taxon>
        <taxon>Marinomonas</taxon>
    </lineage>
</organism>
<name>A0A1A8TCD0_9GAMM</name>
<evidence type="ECO:0000256" key="1">
    <source>
        <dbReference type="SAM" id="SignalP"/>
    </source>
</evidence>
<dbReference type="STRING" id="1792290.MSP8886_01796"/>